<evidence type="ECO:0008006" key="4">
    <source>
        <dbReference type="Google" id="ProtNLM"/>
    </source>
</evidence>
<protein>
    <recommendedName>
        <fullName evidence="4">Cytochrome c domain-containing protein</fullName>
    </recommendedName>
</protein>
<evidence type="ECO:0000313" key="3">
    <source>
        <dbReference type="Proteomes" id="UP001273350"/>
    </source>
</evidence>
<feature type="chain" id="PRO_5046040281" description="Cytochrome c domain-containing protein" evidence="1">
    <location>
        <begin position="19"/>
        <end position="306"/>
    </location>
</feature>
<comment type="caution">
    <text evidence="2">The sequence shown here is derived from an EMBL/GenBank/DDBJ whole genome shotgun (WGS) entry which is preliminary data.</text>
</comment>
<evidence type="ECO:0000313" key="2">
    <source>
        <dbReference type="EMBL" id="MDX6192087.1"/>
    </source>
</evidence>
<dbReference type="Proteomes" id="UP001273350">
    <property type="component" value="Unassembled WGS sequence"/>
</dbReference>
<organism evidence="2 3">
    <name type="scientific">Flavobacterium cupriresistens</name>
    <dbReference type="NCBI Taxonomy" id="2893885"/>
    <lineage>
        <taxon>Bacteria</taxon>
        <taxon>Pseudomonadati</taxon>
        <taxon>Bacteroidota</taxon>
        <taxon>Flavobacteriia</taxon>
        <taxon>Flavobacteriales</taxon>
        <taxon>Flavobacteriaceae</taxon>
        <taxon>Flavobacterium</taxon>
    </lineage>
</organism>
<feature type="signal peptide" evidence="1">
    <location>
        <begin position="1"/>
        <end position="18"/>
    </location>
</feature>
<name>A0ABU4RHP9_9FLAO</name>
<reference evidence="2 3" key="1">
    <citation type="submission" date="2023-11" db="EMBL/GenBank/DDBJ databases">
        <title>Unpublished Manusciprt.</title>
        <authorList>
            <person name="Saticioglu I.B."/>
            <person name="Ay H."/>
            <person name="Ajmi N."/>
            <person name="Altun S."/>
            <person name="Duman M."/>
        </authorList>
    </citation>
    <scope>NUCLEOTIDE SEQUENCE [LARGE SCALE GENOMIC DNA]</scope>
    <source>
        <strain evidence="2 3">Fl-318</strain>
    </source>
</reference>
<accession>A0ABU4RHP9</accession>
<evidence type="ECO:0000256" key="1">
    <source>
        <dbReference type="SAM" id="SignalP"/>
    </source>
</evidence>
<gene>
    <name evidence="2" type="ORF">SGQ83_22295</name>
</gene>
<sequence>MKKLFTSLLIISSLFSFSQTEKLFYYTEKDSLLGVKNQNGKIIIPLQPSHFADSYLNGQEIKTMIFNLNFHQYYNRKGDFLFDVYLTSEGPDDINEGFIRYTENKKSGLYSDQGEKIIPAKYDWISRIKFGFAQFCNGCHFDYTKDPEHPQLVGGTWGYVGKNGVEIQPTEKRNHPKDFEIENHQFIPYQFEHNEKEKQVVAFFEKRKKQILQINGSDCKGTEIYFEIVGKPSELDPFYKIATFELCGSYLHSSNENYDDFKNFKVSEDGKKFYAVYLDSFHSKEYLEYVEKKILVDKWIKKNLKK</sequence>
<dbReference type="EMBL" id="JAWXVI010000020">
    <property type="protein sequence ID" value="MDX6192087.1"/>
    <property type="molecule type" value="Genomic_DNA"/>
</dbReference>
<proteinExistence type="predicted"/>
<dbReference type="RefSeq" id="WP_230002427.1">
    <property type="nucleotide sequence ID" value="NZ_CP087134.1"/>
</dbReference>
<keyword evidence="1" id="KW-0732">Signal</keyword>
<keyword evidence="3" id="KW-1185">Reference proteome</keyword>